<organism evidence="1 2">
    <name type="scientific">Hyaloscypha variabilis (strain UAMH 11265 / GT02V1 / F)</name>
    <name type="common">Meliniomyces variabilis</name>
    <dbReference type="NCBI Taxonomy" id="1149755"/>
    <lineage>
        <taxon>Eukaryota</taxon>
        <taxon>Fungi</taxon>
        <taxon>Dikarya</taxon>
        <taxon>Ascomycota</taxon>
        <taxon>Pezizomycotina</taxon>
        <taxon>Leotiomycetes</taxon>
        <taxon>Helotiales</taxon>
        <taxon>Hyaloscyphaceae</taxon>
        <taxon>Hyaloscypha</taxon>
        <taxon>Hyaloscypha variabilis</taxon>
    </lineage>
</organism>
<dbReference type="Proteomes" id="UP000235786">
    <property type="component" value="Unassembled WGS sequence"/>
</dbReference>
<protein>
    <submittedName>
        <fullName evidence="1">Uncharacterized protein</fullName>
    </submittedName>
</protein>
<reference evidence="1 2" key="1">
    <citation type="submission" date="2016-04" db="EMBL/GenBank/DDBJ databases">
        <title>A degradative enzymes factory behind the ericoid mycorrhizal symbiosis.</title>
        <authorList>
            <consortium name="DOE Joint Genome Institute"/>
            <person name="Martino E."/>
            <person name="Morin E."/>
            <person name="Grelet G."/>
            <person name="Kuo A."/>
            <person name="Kohler A."/>
            <person name="Daghino S."/>
            <person name="Barry K."/>
            <person name="Choi C."/>
            <person name="Cichocki N."/>
            <person name="Clum A."/>
            <person name="Copeland A."/>
            <person name="Hainaut M."/>
            <person name="Haridas S."/>
            <person name="Labutti K."/>
            <person name="Lindquist E."/>
            <person name="Lipzen A."/>
            <person name="Khouja H.-R."/>
            <person name="Murat C."/>
            <person name="Ohm R."/>
            <person name="Olson A."/>
            <person name="Spatafora J."/>
            <person name="Veneault-Fourrey C."/>
            <person name="Henrissat B."/>
            <person name="Grigoriev I."/>
            <person name="Martin F."/>
            <person name="Perotto S."/>
        </authorList>
    </citation>
    <scope>NUCLEOTIDE SEQUENCE [LARGE SCALE GENOMIC DNA]</scope>
    <source>
        <strain evidence="1 2">F</strain>
    </source>
</reference>
<proteinExistence type="predicted"/>
<keyword evidence="2" id="KW-1185">Reference proteome</keyword>
<dbReference type="EMBL" id="KZ613977">
    <property type="protein sequence ID" value="PMD29140.1"/>
    <property type="molecule type" value="Genomic_DNA"/>
</dbReference>
<accession>A0A2J6QSA3</accession>
<evidence type="ECO:0000313" key="2">
    <source>
        <dbReference type="Proteomes" id="UP000235786"/>
    </source>
</evidence>
<dbReference type="AlphaFoldDB" id="A0A2J6QSA3"/>
<evidence type="ECO:0000313" key="1">
    <source>
        <dbReference type="EMBL" id="PMD29140.1"/>
    </source>
</evidence>
<name>A0A2J6QSA3_HYAVF</name>
<sequence>MRGSCKVIRSALSEGWTRGSAGGWSPWLKAPRPDSLAPVEGLKMVDFIVRSHFKLKDEGFYAPSFCALRRSSLLLALLLVTAPRSQGLRKLLLSLKKAEVATLNDGIDA</sequence>
<gene>
    <name evidence="1" type="ORF">L207DRAFT_262211</name>
</gene>